<proteinExistence type="predicted"/>
<name>A0ABP6TK55_9ACTN</name>
<evidence type="ECO:0000313" key="2">
    <source>
        <dbReference type="EMBL" id="GAA3495128.1"/>
    </source>
</evidence>
<gene>
    <name evidence="2" type="ORF">GCM10019016_022280</name>
</gene>
<dbReference type="EMBL" id="BAAAXF010000018">
    <property type="protein sequence ID" value="GAA3495128.1"/>
    <property type="molecule type" value="Genomic_DNA"/>
</dbReference>
<evidence type="ECO:0000313" key="3">
    <source>
        <dbReference type="Proteomes" id="UP001501455"/>
    </source>
</evidence>
<accession>A0ABP6TK55</accession>
<evidence type="ECO:0000256" key="1">
    <source>
        <dbReference type="SAM" id="MobiDB-lite"/>
    </source>
</evidence>
<dbReference type="Proteomes" id="UP001501455">
    <property type="component" value="Unassembled WGS sequence"/>
</dbReference>
<organism evidence="2 3">
    <name type="scientific">Streptomyces prasinosporus</name>
    <dbReference type="NCBI Taxonomy" id="68256"/>
    <lineage>
        <taxon>Bacteria</taxon>
        <taxon>Bacillati</taxon>
        <taxon>Actinomycetota</taxon>
        <taxon>Actinomycetes</taxon>
        <taxon>Kitasatosporales</taxon>
        <taxon>Streptomycetaceae</taxon>
        <taxon>Streptomyces</taxon>
        <taxon>Streptomyces albogriseolus group</taxon>
    </lineage>
</organism>
<feature type="region of interest" description="Disordered" evidence="1">
    <location>
        <begin position="98"/>
        <end position="127"/>
    </location>
</feature>
<keyword evidence="3" id="KW-1185">Reference proteome</keyword>
<sequence length="249" mass="26158">MTRQVDAQHPFGDVRERQVADVLDVRREFHHGVQGERVGEHHPVGEDDALGLAGGAGGVDDGQRVLGPGGVEFLAELLRRRLSEQRRVRHMRRLRSRVGHHQPFQRGAGVGQQRFPHRELPGSADDGEARAAVAGDVGDLLGGGGAVDADRDRAEADQRQVRQPVLGPVGHHQQHMVPAADAEGPVAGGEGAGVLVDLAPAERGPVGVRVLRLPGQARQSGVGVRVAGQELGQGAGGGVVGRIACGGRW</sequence>
<reference evidence="3" key="1">
    <citation type="journal article" date="2019" name="Int. J. Syst. Evol. Microbiol.">
        <title>The Global Catalogue of Microorganisms (GCM) 10K type strain sequencing project: providing services to taxonomists for standard genome sequencing and annotation.</title>
        <authorList>
            <consortium name="The Broad Institute Genomics Platform"/>
            <consortium name="The Broad Institute Genome Sequencing Center for Infectious Disease"/>
            <person name="Wu L."/>
            <person name="Ma J."/>
        </authorList>
    </citation>
    <scope>NUCLEOTIDE SEQUENCE [LARGE SCALE GENOMIC DNA]</scope>
    <source>
        <strain evidence="3">JCM 4816</strain>
    </source>
</reference>
<comment type="caution">
    <text evidence="2">The sequence shown here is derived from an EMBL/GenBank/DDBJ whole genome shotgun (WGS) entry which is preliminary data.</text>
</comment>
<protein>
    <submittedName>
        <fullName evidence="2">Uncharacterized protein</fullName>
    </submittedName>
</protein>